<dbReference type="InterPro" id="IPR000182">
    <property type="entry name" value="GNAT_dom"/>
</dbReference>
<protein>
    <recommendedName>
        <fullName evidence="1">N-acetyltransferase domain-containing protein</fullName>
    </recommendedName>
</protein>
<comment type="caution">
    <text evidence="2">The sequence shown here is derived from an EMBL/GenBank/DDBJ whole genome shotgun (WGS) entry which is preliminary data.</text>
</comment>
<dbReference type="PROSITE" id="PS51186">
    <property type="entry name" value="GNAT"/>
    <property type="match status" value="1"/>
</dbReference>
<name>A0A5S5AXI5_9FIRM</name>
<dbReference type="InterPro" id="IPR016181">
    <property type="entry name" value="Acyl_CoA_acyltransferase"/>
</dbReference>
<dbReference type="Gene3D" id="3.40.630.30">
    <property type="match status" value="1"/>
</dbReference>
<proteinExistence type="predicted"/>
<evidence type="ECO:0000259" key="1">
    <source>
        <dbReference type="PROSITE" id="PS51186"/>
    </source>
</evidence>
<dbReference type="RefSeq" id="WP_148866471.1">
    <property type="nucleotide sequence ID" value="NZ_VNHO01000005.1"/>
</dbReference>
<reference evidence="2 3" key="1">
    <citation type="submission" date="2019-07" db="EMBL/GenBank/DDBJ databases">
        <title>Genomic Encyclopedia of Type Strains, Phase I: the one thousand microbial genomes (KMG-I) project.</title>
        <authorList>
            <person name="Kyrpides N."/>
        </authorList>
    </citation>
    <scope>NUCLEOTIDE SEQUENCE [LARGE SCALE GENOMIC DNA]</scope>
    <source>
        <strain evidence="2 3">DSM 16647</strain>
    </source>
</reference>
<dbReference type="Proteomes" id="UP000322294">
    <property type="component" value="Unassembled WGS sequence"/>
</dbReference>
<dbReference type="AlphaFoldDB" id="A0A5S5AXI5"/>
<dbReference type="EMBL" id="VNHO01000005">
    <property type="protein sequence ID" value="TYP57672.1"/>
    <property type="molecule type" value="Genomic_DNA"/>
</dbReference>
<organism evidence="2 3">
    <name type="scientific">Thermosediminibacter litoriperuensis</name>
    <dbReference type="NCBI Taxonomy" id="291989"/>
    <lineage>
        <taxon>Bacteria</taxon>
        <taxon>Bacillati</taxon>
        <taxon>Bacillota</taxon>
        <taxon>Clostridia</taxon>
        <taxon>Thermosediminibacterales</taxon>
        <taxon>Thermosediminibacteraceae</taxon>
        <taxon>Thermosediminibacter</taxon>
    </lineage>
</organism>
<dbReference type="OrthoDB" id="5888432at2"/>
<feature type="domain" description="N-acetyltransferase" evidence="1">
    <location>
        <begin position="11"/>
        <end position="150"/>
    </location>
</feature>
<dbReference type="SUPFAM" id="SSF55729">
    <property type="entry name" value="Acyl-CoA N-acyltransferases (Nat)"/>
    <property type="match status" value="1"/>
</dbReference>
<accession>A0A5S5AXI5</accession>
<dbReference type="GO" id="GO:0016747">
    <property type="term" value="F:acyltransferase activity, transferring groups other than amino-acyl groups"/>
    <property type="evidence" value="ECO:0007669"/>
    <property type="project" value="InterPro"/>
</dbReference>
<gene>
    <name evidence="2" type="ORF">LZ11_00666</name>
</gene>
<evidence type="ECO:0000313" key="2">
    <source>
        <dbReference type="EMBL" id="TYP57672.1"/>
    </source>
</evidence>
<dbReference type="Pfam" id="PF00583">
    <property type="entry name" value="Acetyltransf_1"/>
    <property type="match status" value="1"/>
</dbReference>
<evidence type="ECO:0000313" key="3">
    <source>
        <dbReference type="Proteomes" id="UP000322294"/>
    </source>
</evidence>
<sequence>MDCESGGFYLMNLEKIVELDRINMSPILKELGIEFDPERRKKDLEREIEKGARFVLVWRGDILAAYLEYMPVSDDCWNVMSIQIHPAYKRSSILRDIFRQAYREILSNRPKKVFSSAHKNNKSSVLLHRRLGFGVISDENERYRYEISGDELLGFFSRIFERGN</sequence>
<keyword evidence="3" id="KW-1185">Reference proteome</keyword>